<dbReference type="Gramene" id="KRH35141">
    <property type="protein sequence ID" value="KRH35141"/>
    <property type="gene ID" value="GLYMA_10G224700"/>
</dbReference>
<accession>A0A0R0I4X9</accession>
<dbReference type="AlphaFoldDB" id="A0A0R0I4X9"/>
<organism evidence="1">
    <name type="scientific">Glycine max</name>
    <name type="common">Soybean</name>
    <name type="synonym">Glycine hispida</name>
    <dbReference type="NCBI Taxonomy" id="3847"/>
    <lineage>
        <taxon>Eukaryota</taxon>
        <taxon>Viridiplantae</taxon>
        <taxon>Streptophyta</taxon>
        <taxon>Embryophyta</taxon>
        <taxon>Tracheophyta</taxon>
        <taxon>Spermatophyta</taxon>
        <taxon>Magnoliopsida</taxon>
        <taxon>eudicotyledons</taxon>
        <taxon>Gunneridae</taxon>
        <taxon>Pentapetalae</taxon>
        <taxon>rosids</taxon>
        <taxon>fabids</taxon>
        <taxon>Fabales</taxon>
        <taxon>Fabaceae</taxon>
        <taxon>Papilionoideae</taxon>
        <taxon>50 kb inversion clade</taxon>
        <taxon>NPAAA clade</taxon>
        <taxon>indigoferoid/millettioid clade</taxon>
        <taxon>Phaseoleae</taxon>
        <taxon>Glycine</taxon>
        <taxon>Glycine subgen. Soja</taxon>
    </lineage>
</organism>
<dbReference type="EnsemblPlants" id="KRH35141">
    <property type="protein sequence ID" value="KRH35141"/>
    <property type="gene ID" value="GLYMA_10G224700"/>
</dbReference>
<reference evidence="1" key="3">
    <citation type="submission" date="2018-07" db="EMBL/GenBank/DDBJ databases">
        <title>WGS assembly of Glycine max.</title>
        <authorList>
            <person name="Schmutz J."/>
            <person name="Cannon S."/>
            <person name="Schlueter J."/>
            <person name="Ma J."/>
            <person name="Mitros T."/>
            <person name="Nelson W."/>
            <person name="Hyten D."/>
            <person name="Song Q."/>
            <person name="Thelen J."/>
            <person name="Cheng J."/>
            <person name="Xu D."/>
            <person name="Hellsten U."/>
            <person name="May G."/>
            <person name="Yu Y."/>
            <person name="Sakurai T."/>
            <person name="Umezawa T."/>
            <person name="Bhattacharyya M."/>
            <person name="Sandhu D."/>
            <person name="Valliyodan B."/>
            <person name="Lindquist E."/>
            <person name="Peto M."/>
            <person name="Grant D."/>
            <person name="Shu S."/>
            <person name="Goodstein D."/>
            <person name="Barry K."/>
            <person name="Futrell-Griggs M."/>
            <person name="Abernathy B."/>
            <person name="Du J."/>
            <person name="Tian Z."/>
            <person name="Zhu L."/>
            <person name="Gill N."/>
            <person name="Joshi T."/>
            <person name="Libault M."/>
            <person name="Sethuraman A."/>
            <person name="Zhang X."/>
            <person name="Shinozaki K."/>
            <person name="Nguyen H."/>
            <person name="Wing R."/>
            <person name="Cregan P."/>
            <person name="Specht J."/>
            <person name="Grimwood J."/>
            <person name="Rokhsar D."/>
            <person name="Stacey G."/>
            <person name="Shoemaker R."/>
            <person name="Jackson S."/>
        </authorList>
    </citation>
    <scope>NUCLEOTIDE SEQUENCE</scope>
    <source>
        <tissue evidence="1">Callus</tissue>
    </source>
</reference>
<dbReference type="EMBL" id="CM000843">
    <property type="protein sequence ID" value="KRH35141.1"/>
    <property type="molecule type" value="Genomic_DNA"/>
</dbReference>
<reference evidence="1 2" key="1">
    <citation type="journal article" date="2010" name="Nature">
        <title>Genome sequence of the palaeopolyploid soybean.</title>
        <authorList>
            <person name="Schmutz J."/>
            <person name="Cannon S.B."/>
            <person name="Schlueter J."/>
            <person name="Ma J."/>
            <person name="Mitros T."/>
            <person name="Nelson W."/>
            <person name="Hyten D.L."/>
            <person name="Song Q."/>
            <person name="Thelen J.J."/>
            <person name="Cheng J."/>
            <person name="Xu D."/>
            <person name="Hellsten U."/>
            <person name="May G.D."/>
            <person name="Yu Y."/>
            <person name="Sakurai T."/>
            <person name="Umezawa T."/>
            <person name="Bhattacharyya M.K."/>
            <person name="Sandhu D."/>
            <person name="Valliyodan B."/>
            <person name="Lindquist E."/>
            <person name="Peto M."/>
            <person name="Grant D."/>
            <person name="Shu S."/>
            <person name="Goodstein D."/>
            <person name="Barry K."/>
            <person name="Futrell-Griggs M."/>
            <person name="Abernathy B."/>
            <person name="Du J."/>
            <person name="Tian Z."/>
            <person name="Zhu L."/>
            <person name="Gill N."/>
            <person name="Joshi T."/>
            <person name="Libault M."/>
            <person name="Sethuraman A."/>
            <person name="Zhang X.-C."/>
            <person name="Shinozaki K."/>
            <person name="Nguyen H.T."/>
            <person name="Wing R.A."/>
            <person name="Cregan P."/>
            <person name="Specht J."/>
            <person name="Grimwood J."/>
            <person name="Rokhsar D."/>
            <person name="Stacey G."/>
            <person name="Shoemaker R.C."/>
            <person name="Jackson S.A."/>
        </authorList>
    </citation>
    <scope>NUCLEOTIDE SEQUENCE [LARGE SCALE GENOMIC DNA]</scope>
    <source>
        <strain evidence="2">cv. Williams 82</strain>
        <tissue evidence="1">Callus</tissue>
    </source>
</reference>
<evidence type="ECO:0000313" key="2">
    <source>
        <dbReference type="EnsemblPlants" id="KRH35141"/>
    </source>
</evidence>
<keyword evidence="3" id="KW-1185">Reference proteome</keyword>
<sequence length="46" mass="5432">MLQITKFVMFVPYWQTSIILARSHYQHSTTILSHMKSVSPLFVICF</sequence>
<evidence type="ECO:0000313" key="1">
    <source>
        <dbReference type="EMBL" id="KRH35141.1"/>
    </source>
</evidence>
<evidence type="ECO:0000313" key="3">
    <source>
        <dbReference type="Proteomes" id="UP000008827"/>
    </source>
</evidence>
<proteinExistence type="predicted"/>
<dbReference type="Proteomes" id="UP000008827">
    <property type="component" value="Chromosome 10"/>
</dbReference>
<gene>
    <name evidence="1" type="ORF">GLYMA_10G224700</name>
</gene>
<name>A0A0R0I4X9_SOYBN</name>
<reference evidence="2" key="2">
    <citation type="submission" date="2018-02" db="UniProtKB">
        <authorList>
            <consortium name="EnsemblPlants"/>
        </authorList>
    </citation>
    <scope>IDENTIFICATION</scope>
    <source>
        <strain evidence="2">Williams 82</strain>
    </source>
</reference>
<protein>
    <submittedName>
        <fullName evidence="1 2">Uncharacterized protein</fullName>
    </submittedName>
</protein>
<dbReference type="InParanoid" id="A0A0R0I4X9"/>